<feature type="region of interest" description="Disordered" evidence="1">
    <location>
        <begin position="336"/>
        <end position="390"/>
    </location>
</feature>
<dbReference type="InterPro" id="IPR045117">
    <property type="entry name" value="ATXN2-like"/>
</dbReference>
<feature type="domain" description="LsmAD" evidence="2">
    <location>
        <begin position="116"/>
        <end position="187"/>
    </location>
</feature>
<evidence type="ECO:0000313" key="3">
    <source>
        <dbReference type="EMBL" id="EPS71769.1"/>
    </source>
</evidence>
<dbReference type="Pfam" id="PF06741">
    <property type="entry name" value="LsmAD"/>
    <property type="match status" value="1"/>
</dbReference>
<feature type="compositionally biased region" description="Low complexity" evidence="1">
    <location>
        <begin position="360"/>
        <end position="384"/>
    </location>
</feature>
<feature type="compositionally biased region" description="Basic and acidic residues" evidence="1">
    <location>
        <begin position="341"/>
        <end position="356"/>
    </location>
</feature>
<sequence length="500" mass="55039">MAHAIKDTSHGQKNVSDFSGKPLAKTFIVPAAELVQVVAKGISVTSQEHTNEPLREKQPELLTDSSISQFWHTDAGRELERWVPDENDPGCPELESTFDAPWNRGWDQFEANETLFGVKSTFDEELYTTKLERGPRMLELERVAEQLAREMEGEDTNDLHLAEERGLQINGNLDIDEETRFSSVYRGVDASGCDEIDDLILNPRNDETFGAYVEGRHDFVNGKPLLDVNVSHGDATQMHSRSSSMGEVNTSQTDPVENAFPQGSENNTQQILFGQLPRHSSITYASRDHGTPTLDHSGNSSTTFQKEKLLVSVHVADQSSVSKAADVKDLELRNINTSSRGSEKESSSNEQLEDRGGIASTSAGRGLSSSSSVGSLSSSEKSTLNPHAKEFKLNPNAKSFVPSHIPLRASSPIADSPFYYPANVAAATAQIHGLPVGIGIGPSFTIHQPVLLNPQAETLPQPYYHPNGPQYGQQMMVRQPRPVFYMPTYAPEMPYKGREF</sequence>
<evidence type="ECO:0000256" key="1">
    <source>
        <dbReference type="SAM" id="MobiDB-lite"/>
    </source>
</evidence>
<dbReference type="GO" id="GO:0010494">
    <property type="term" value="C:cytoplasmic stress granule"/>
    <property type="evidence" value="ECO:0007669"/>
    <property type="project" value="TreeGrafter"/>
</dbReference>
<evidence type="ECO:0000259" key="2">
    <source>
        <dbReference type="SMART" id="SM01272"/>
    </source>
</evidence>
<dbReference type="OrthoDB" id="2275718at2759"/>
<dbReference type="AlphaFoldDB" id="S8CWH7"/>
<dbReference type="EMBL" id="AUSU01001119">
    <property type="protein sequence ID" value="EPS71769.1"/>
    <property type="molecule type" value="Genomic_DNA"/>
</dbReference>
<protein>
    <recommendedName>
        <fullName evidence="2">LsmAD domain-containing protein</fullName>
    </recommendedName>
</protein>
<reference evidence="3 4" key="1">
    <citation type="journal article" date="2013" name="BMC Genomics">
        <title>The miniature genome of a carnivorous plant Genlisea aurea contains a low number of genes and short non-coding sequences.</title>
        <authorList>
            <person name="Leushkin E.V."/>
            <person name="Sutormin R.A."/>
            <person name="Nabieva E.R."/>
            <person name="Penin A.A."/>
            <person name="Kondrashov A.S."/>
            <person name="Logacheva M.D."/>
        </authorList>
    </citation>
    <scope>NUCLEOTIDE SEQUENCE [LARGE SCALE GENOMIC DNA]</scope>
</reference>
<keyword evidence="4" id="KW-1185">Reference proteome</keyword>
<comment type="caution">
    <text evidence="3">The sequence shown here is derived from an EMBL/GenBank/DDBJ whole genome shotgun (WGS) entry which is preliminary data.</text>
</comment>
<dbReference type="Proteomes" id="UP000015453">
    <property type="component" value="Unassembled WGS sequence"/>
</dbReference>
<evidence type="ECO:0000313" key="4">
    <source>
        <dbReference type="Proteomes" id="UP000015453"/>
    </source>
</evidence>
<dbReference type="SMART" id="SM01272">
    <property type="entry name" value="LsmAD"/>
    <property type="match status" value="1"/>
</dbReference>
<dbReference type="PANTHER" id="PTHR12854">
    <property type="entry name" value="ATAXIN 2-RELATED"/>
    <property type="match status" value="1"/>
</dbReference>
<proteinExistence type="predicted"/>
<organism evidence="3 4">
    <name type="scientific">Genlisea aurea</name>
    <dbReference type="NCBI Taxonomy" id="192259"/>
    <lineage>
        <taxon>Eukaryota</taxon>
        <taxon>Viridiplantae</taxon>
        <taxon>Streptophyta</taxon>
        <taxon>Embryophyta</taxon>
        <taxon>Tracheophyta</taxon>
        <taxon>Spermatophyta</taxon>
        <taxon>Magnoliopsida</taxon>
        <taxon>eudicotyledons</taxon>
        <taxon>Gunneridae</taxon>
        <taxon>Pentapetalae</taxon>
        <taxon>asterids</taxon>
        <taxon>lamiids</taxon>
        <taxon>Lamiales</taxon>
        <taxon>Lentibulariaceae</taxon>
        <taxon>Genlisea</taxon>
    </lineage>
</organism>
<accession>S8CWH7</accession>
<gene>
    <name evidence="3" type="ORF">M569_02990</name>
</gene>
<dbReference type="GO" id="GO:0003729">
    <property type="term" value="F:mRNA binding"/>
    <property type="evidence" value="ECO:0007669"/>
    <property type="project" value="TreeGrafter"/>
</dbReference>
<dbReference type="GO" id="GO:0034063">
    <property type="term" value="P:stress granule assembly"/>
    <property type="evidence" value="ECO:0007669"/>
    <property type="project" value="TreeGrafter"/>
</dbReference>
<name>S8CWH7_9LAMI</name>
<dbReference type="InterPro" id="IPR009604">
    <property type="entry name" value="LsmAD_domain"/>
</dbReference>
<dbReference type="PANTHER" id="PTHR12854:SF7">
    <property type="entry name" value="ATAXIN-2 HOMOLOG"/>
    <property type="match status" value="1"/>
</dbReference>